<proteinExistence type="predicted"/>
<dbReference type="Pfam" id="PF21130">
    <property type="entry name" value="YgfZ_barrel"/>
    <property type="match status" value="1"/>
</dbReference>
<keyword evidence="3" id="KW-1185">Reference proteome</keyword>
<dbReference type="GO" id="GO:0016226">
    <property type="term" value="P:iron-sulfur cluster assembly"/>
    <property type="evidence" value="ECO:0007669"/>
    <property type="project" value="TreeGrafter"/>
</dbReference>
<dbReference type="PANTHER" id="PTHR22602">
    <property type="entry name" value="TRANSFERASE CAF17, MITOCHONDRIAL-RELATED"/>
    <property type="match status" value="1"/>
</dbReference>
<feature type="domain" description="tRNA-modifying protein YgfZ-like beta-barrel" evidence="1">
    <location>
        <begin position="221"/>
        <end position="286"/>
    </location>
</feature>
<gene>
    <name evidence="2" type="primary">ygfZ</name>
    <name evidence="2" type="ORF">NHF51_17245</name>
</gene>
<dbReference type="AlphaFoldDB" id="A0AAE9MEL1"/>
<evidence type="ECO:0000259" key="1">
    <source>
        <dbReference type="Pfam" id="PF21130"/>
    </source>
</evidence>
<dbReference type="NCBIfam" id="TIGR03317">
    <property type="entry name" value="ygfZ_signature"/>
    <property type="match status" value="1"/>
</dbReference>
<dbReference type="RefSeq" id="WP_252995035.1">
    <property type="nucleotide sequence ID" value="NZ_CP099717.1"/>
</dbReference>
<organism evidence="2 3">
    <name type="scientific">Aeromonas encheleia</name>
    <dbReference type="NCBI Taxonomy" id="73010"/>
    <lineage>
        <taxon>Bacteria</taxon>
        <taxon>Pseudomonadati</taxon>
        <taxon>Pseudomonadota</taxon>
        <taxon>Gammaproteobacteria</taxon>
        <taxon>Aeromonadales</taxon>
        <taxon>Aeromonadaceae</taxon>
        <taxon>Aeromonas</taxon>
    </lineage>
</organism>
<dbReference type="InterPro" id="IPR017703">
    <property type="entry name" value="YgfZ/GCV_T_CS"/>
</dbReference>
<protein>
    <submittedName>
        <fullName evidence="2">tRNA-modifying protein YgfZ</fullName>
    </submittedName>
</protein>
<evidence type="ECO:0000313" key="3">
    <source>
        <dbReference type="Proteomes" id="UP001056890"/>
    </source>
</evidence>
<evidence type="ECO:0000313" key="2">
    <source>
        <dbReference type="EMBL" id="USV57064.1"/>
    </source>
</evidence>
<accession>A0AAE9MEL1</accession>
<dbReference type="Proteomes" id="UP001056890">
    <property type="component" value="Chromosome"/>
</dbReference>
<dbReference type="PANTHER" id="PTHR22602:SF0">
    <property type="entry name" value="TRANSFERASE CAF17, MITOCHONDRIAL-RELATED"/>
    <property type="match status" value="1"/>
</dbReference>
<name>A0AAE9MEL1_9GAMM</name>
<dbReference type="InterPro" id="IPR029043">
    <property type="entry name" value="GcvT/YgfZ_C"/>
</dbReference>
<dbReference type="SUPFAM" id="SSF103025">
    <property type="entry name" value="Folate-binding domain"/>
    <property type="match status" value="1"/>
</dbReference>
<sequence length="303" mass="32960">MSLLTPVFPAEPTLFPLTDLAITSLSGIDRVKYLQGQVTCDVNALQPGQSTLGGHCDAKGKLWSDFRLLCLEEHLLLLTKSSVLARQLPELKKFAVFAKVEIATYPGQAVGVAGQGTDAWMAAQFAIETTALIPGGMAVRIETDRWLLVSEQTLSLGLPTGQESLWWGLDIKAGIPHLEAVHQGEYIPQMLNLQALDGISFTKGCYMGQEIVARAKYRGANNRALFVLAGSAANPVASGDALEIRLGDNWRRSGMVLNAWQQDGQLWLTAVLPKDTETDAQFRLKQEEASSLSLQALPYPLID</sequence>
<dbReference type="InterPro" id="IPR048451">
    <property type="entry name" value="YgfZ_barrel"/>
</dbReference>
<dbReference type="Gene3D" id="3.30.70.1400">
    <property type="entry name" value="Aminomethyltransferase beta-barrel domains"/>
    <property type="match status" value="1"/>
</dbReference>
<dbReference type="EMBL" id="CP099717">
    <property type="protein sequence ID" value="USV57064.1"/>
    <property type="molecule type" value="Genomic_DNA"/>
</dbReference>
<dbReference type="InterPro" id="IPR045179">
    <property type="entry name" value="YgfZ/GcvT"/>
</dbReference>
<reference evidence="2" key="1">
    <citation type="submission" date="2022-06" db="EMBL/GenBank/DDBJ databases">
        <title>Complete Genome of Aeromonas sp. Strain SOD01 Isolated from an Urban Freshwater Stream.</title>
        <authorList>
            <person name="Williams L.E."/>
            <person name="Brysgel T."/>
            <person name="Capestro E.M."/>
            <person name="Foltz G.V."/>
            <person name="Gardner A.E."/>
            <person name="Ingrassia J."/>
            <person name="Peterson E."/>
            <person name="Arruda J."/>
            <person name="Flaherty I."/>
            <person name="Hunt M."/>
            <person name="Pappas G."/>
            <person name="Ramsaran S."/>
            <person name="Rocha M."/>
        </authorList>
    </citation>
    <scope>NUCLEOTIDE SEQUENCE</scope>
    <source>
        <strain evidence="2">SOD01</strain>
    </source>
</reference>
<dbReference type="Gene3D" id="2.40.30.160">
    <property type="match status" value="1"/>
</dbReference>
<dbReference type="SUPFAM" id="SSF101790">
    <property type="entry name" value="Aminomethyltransferase beta-barrel domain"/>
    <property type="match status" value="1"/>
</dbReference>
<dbReference type="NCBIfam" id="NF007110">
    <property type="entry name" value="PRK09559.1"/>
    <property type="match status" value="1"/>
</dbReference>